<dbReference type="InterPro" id="IPR041567">
    <property type="entry name" value="COI1_F-box"/>
</dbReference>
<dbReference type="Pfam" id="PF13516">
    <property type="entry name" value="LRR_6"/>
    <property type="match status" value="2"/>
</dbReference>
<dbReference type="InterPro" id="IPR006553">
    <property type="entry name" value="Leu-rich_rpt_Cys-con_subtyp"/>
</dbReference>
<dbReference type="GO" id="GO:0019005">
    <property type="term" value="C:SCF ubiquitin ligase complex"/>
    <property type="evidence" value="ECO:0007669"/>
    <property type="project" value="TreeGrafter"/>
</dbReference>
<evidence type="ECO:0000259" key="3">
    <source>
        <dbReference type="SMART" id="SM00256"/>
    </source>
</evidence>
<dbReference type="Proteomes" id="UP000886520">
    <property type="component" value="Chromosome 19"/>
</dbReference>
<dbReference type="Gene3D" id="1.20.1280.50">
    <property type="match status" value="1"/>
</dbReference>
<accession>A0A9D4Z9B8</accession>
<protein>
    <recommendedName>
        <fullName evidence="3">F-box domain-containing protein</fullName>
    </recommendedName>
</protein>
<proteinExistence type="predicted"/>
<feature type="compositionally biased region" description="Low complexity" evidence="2">
    <location>
        <begin position="56"/>
        <end position="78"/>
    </location>
</feature>
<evidence type="ECO:0000313" key="5">
    <source>
        <dbReference type="Proteomes" id="UP000886520"/>
    </source>
</evidence>
<keyword evidence="1" id="KW-0927">Auxin signaling pathway</keyword>
<dbReference type="PANTHER" id="PTHR16134:SF148">
    <property type="entry name" value="S-PHASE KINASE-ASSOCIATED PROTEIN 2, ISOFORM A"/>
    <property type="match status" value="1"/>
</dbReference>
<sequence>MQGRVSECKCDTPNGASAPSEDGQVYKGERTCQAEEQVYRDGHICDEDGLQTMKNTSSSSSPSPTSSSSSTSLESLSHSSDDPPLLPRPFPDEVLEHVLAFVTSHKDRNSVSLVCKAWLKADRWSRKNVFIGNCYSCSPNILTRRFPHVKSLTLKGRPRFSDFNLVPPHWGANIQPWLQELVLKDPYPFLEELRLKRMTITDEGLTLIAHRFPNFRVLVLTFCDGFSTDGLATIVRNCRNLSELDLQECLIDDRGGEWLSSFPETCTTLTSLNITSLSSEVRFADLERLVAKCSQLQKLKLSRNITLDQLRRLLLLRGPSLKELGIGSFIQDVNGAGMDQLENMFARCRNMRALSGFWEVVPLYLPLIYPICHYLRELNLSESPITSSEFMKLISQCHSLQCLLVQDLVEDRGLEAVAETCQDLRELRVIPCDFTDGGRSLVTEKGMVAISRGCKELRYILYFCNQMTNAAMEEFASNCPKMTHFRLCIMRPWERDYVTNDPMDEGFGAIVRTCSGLKRLSVSGLLTDRAFELIGKHAKEMRSLSLAFVGDSGCAMEYLMQGCESLKKLEIRDCPFGDAGLLSGIPRFYQMRCLWMSACDLSLMACRALAKQMPLLNVEMIVEDDRAISSRLQRSSHEGNGKMEDEQVRVDKLYFYRTVAGPRTDTPPFVYTL</sequence>
<dbReference type="InterPro" id="IPR001611">
    <property type="entry name" value="Leu-rich_rpt"/>
</dbReference>
<gene>
    <name evidence="4" type="ORF">GOP47_0020300</name>
</gene>
<name>A0A9D4Z9B8_ADICA</name>
<dbReference type="Pfam" id="PF18511">
    <property type="entry name" value="F-box_5"/>
    <property type="match status" value="1"/>
</dbReference>
<feature type="region of interest" description="Disordered" evidence="2">
    <location>
        <begin position="1"/>
        <end position="29"/>
    </location>
</feature>
<evidence type="ECO:0000256" key="1">
    <source>
        <dbReference type="ARBA" id="ARBA00023294"/>
    </source>
</evidence>
<dbReference type="GO" id="GO:0009734">
    <property type="term" value="P:auxin-activated signaling pathway"/>
    <property type="evidence" value="ECO:0007669"/>
    <property type="project" value="UniProtKB-KW"/>
</dbReference>
<keyword evidence="5" id="KW-1185">Reference proteome</keyword>
<dbReference type="AlphaFoldDB" id="A0A9D4Z9B8"/>
<dbReference type="Pfam" id="PF18791">
    <property type="entry name" value="Transp_inhibit"/>
    <property type="match status" value="1"/>
</dbReference>
<dbReference type="InterPro" id="IPR001810">
    <property type="entry name" value="F-box_dom"/>
</dbReference>
<dbReference type="PANTHER" id="PTHR16134">
    <property type="entry name" value="F-BOX/TPR REPEAT PROTEIN POF3"/>
    <property type="match status" value="1"/>
</dbReference>
<dbReference type="GO" id="GO:0031146">
    <property type="term" value="P:SCF-dependent proteasomal ubiquitin-dependent protein catabolic process"/>
    <property type="evidence" value="ECO:0007669"/>
    <property type="project" value="TreeGrafter"/>
</dbReference>
<feature type="domain" description="F-box" evidence="3">
    <location>
        <begin position="90"/>
        <end position="131"/>
    </location>
</feature>
<reference evidence="4" key="1">
    <citation type="submission" date="2021-01" db="EMBL/GenBank/DDBJ databases">
        <title>Adiantum capillus-veneris genome.</title>
        <authorList>
            <person name="Fang Y."/>
            <person name="Liao Q."/>
        </authorList>
    </citation>
    <scope>NUCLEOTIDE SEQUENCE</scope>
    <source>
        <strain evidence="4">H3</strain>
        <tissue evidence="4">Leaf</tissue>
    </source>
</reference>
<dbReference type="InterPro" id="IPR041101">
    <property type="entry name" value="Transp_inhibit"/>
</dbReference>
<comment type="caution">
    <text evidence="4">The sequence shown here is derived from an EMBL/GenBank/DDBJ whole genome shotgun (WGS) entry which is preliminary data.</text>
</comment>
<feature type="compositionally biased region" description="Basic and acidic residues" evidence="2">
    <location>
        <begin position="1"/>
        <end position="10"/>
    </location>
</feature>
<dbReference type="SUPFAM" id="SSF81383">
    <property type="entry name" value="F-box domain"/>
    <property type="match status" value="1"/>
</dbReference>
<dbReference type="SUPFAM" id="SSF52047">
    <property type="entry name" value="RNI-like"/>
    <property type="match status" value="1"/>
</dbReference>
<dbReference type="CDD" id="cd22159">
    <property type="entry name" value="F-box_AtTIR1-like"/>
    <property type="match status" value="1"/>
</dbReference>
<dbReference type="InterPro" id="IPR036047">
    <property type="entry name" value="F-box-like_dom_sf"/>
</dbReference>
<dbReference type="FunFam" id="1.20.1280.50:FF:000006">
    <property type="entry name" value="Transport inhibitor response 1"/>
    <property type="match status" value="1"/>
</dbReference>
<dbReference type="Gene3D" id="3.80.10.10">
    <property type="entry name" value="Ribonuclease Inhibitor"/>
    <property type="match status" value="1"/>
</dbReference>
<feature type="region of interest" description="Disordered" evidence="2">
    <location>
        <begin position="43"/>
        <end position="88"/>
    </location>
</feature>
<dbReference type="EMBL" id="JABFUD020000019">
    <property type="protein sequence ID" value="KAI5065605.1"/>
    <property type="molecule type" value="Genomic_DNA"/>
</dbReference>
<dbReference type="InterPro" id="IPR032675">
    <property type="entry name" value="LRR_dom_sf"/>
</dbReference>
<evidence type="ECO:0000313" key="4">
    <source>
        <dbReference type="EMBL" id="KAI5065605.1"/>
    </source>
</evidence>
<organism evidence="4 5">
    <name type="scientific">Adiantum capillus-veneris</name>
    <name type="common">Maidenhair fern</name>
    <dbReference type="NCBI Taxonomy" id="13818"/>
    <lineage>
        <taxon>Eukaryota</taxon>
        <taxon>Viridiplantae</taxon>
        <taxon>Streptophyta</taxon>
        <taxon>Embryophyta</taxon>
        <taxon>Tracheophyta</taxon>
        <taxon>Polypodiopsida</taxon>
        <taxon>Polypodiidae</taxon>
        <taxon>Polypodiales</taxon>
        <taxon>Pteridineae</taxon>
        <taxon>Pteridaceae</taxon>
        <taxon>Vittarioideae</taxon>
        <taxon>Adiantum</taxon>
    </lineage>
</organism>
<dbReference type="SMART" id="SM00367">
    <property type="entry name" value="LRR_CC"/>
    <property type="match status" value="8"/>
</dbReference>
<dbReference type="SMART" id="SM00256">
    <property type="entry name" value="FBOX"/>
    <property type="match status" value="1"/>
</dbReference>
<evidence type="ECO:0000256" key="2">
    <source>
        <dbReference type="SAM" id="MobiDB-lite"/>
    </source>
</evidence>
<dbReference type="OrthoDB" id="423607at2759"/>